<evidence type="ECO:0000256" key="1">
    <source>
        <dbReference type="SAM" id="MobiDB-lite"/>
    </source>
</evidence>
<protein>
    <submittedName>
        <fullName evidence="2">Uncharacterized protein</fullName>
    </submittedName>
</protein>
<proteinExistence type="predicted"/>
<reference evidence="2 3" key="1">
    <citation type="submission" date="2019-06" db="EMBL/GenBank/DDBJ databases">
        <title>Whole genome shotgun sequence of Streptomyces gardneri NBRC 12865.</title>
        <authorList>
            <person name="Hosoyama A."/>
            <person name="Uohara A."/>
            <person name="Ohji S."/>
            <person name="Ichikawa N."/>
        </authorList>
    </citation>
    <scope>NUCLEOTIDE SEQUENCE [LARGE SCALE GENOMIC DNA]</scope>
    <source>
        <strain evidence="2 3">NBRC 12865</strain>
    </source>
</reference>
<dbReference type="Proteomes" id="UP000315226">
    <property type="component" value="Unassembled WGS sequence"/>
</dbReference>
<organism evidence="2 3">
    <name type="scientific">Streptomyces gardneri</name>
    <dbReference type="NCBI Taxonomy" id="66892"/>
    <lineage>
        <taxon>Bacteria</taxon>
        <taxon>Bacillati</taxon>
        <taxon>Actinomycetota</taxon>
        <taxon>Actinomycetes</taxon>
        <taxon>Kitasatosporales</taxon>
        <taxon>Streptomycetaceae</taxon>
        <taxon>Streptomyces</taxon>
    </lineage>
</organism>
<accession>A0A4Y3RDM4</accession>
<gene>
    <name evidence="2" type="ORF">SGA01_03780</name>
</gene>
<evidence type="ECO:0000313" key="2">
    <source>
        <dbReference type="EMBL" id="GEB54773.1"/>
    </source>
</evidence>
<keyword evidence="3" id="KW-1185">Reference proteome</keyword>
<name>A0A4Y3RDM4_9ACTN</name>
<comment type="caution">
    <text evidence="2">The sequence shown here is derived from an EMBL/GenBank/DDBJ whole genome shotgun (WGS) entry which is preliminary data.</text>
</comment>
<dbReference type="EMBL" id="BJMN01000003">
    <property type="protein sequence ID" value="GEB54773.1"/>
    <property type="molecule type" value="Genomic_DNA"/>
</dbReference>
<sequence>MLAGPEAVAADSGSTTPTKHRAVVPTSAADTDPLFAKCDPLPVELRPAGERFPPPAGAATLADCEGRPQQAFRLGSTTWGVRFLEDAPLSRSGEHLLRRFAARVAARAEHTATRAAFTR</sequence>
<evidence type="ECO:0000313" key="3">
    <source>
        <dbReference type="Proteomes" id="UP000315226"/>
    </source>
</evidence>
<dbReference type="AlphaFoldDB" id="A0A4Y3RDM4"/>
<feature type="region of interest" description="Disordered" evidence="1">
    <location>
        <begin position="1"/>
        <end position="28"/>
    </location>
</feature>